<comment type="caution">
    <text evidence="1">The sequence shown here is derived from an EMBL/GenBank/DDBJ whole genome shotgun (WGS) entry which is preliminary data.</text>
</comment>
<sequence length="544" mass="60298">MMMVPRSFFYSRNQPLPPTSVPTTTSKTSSPKRKDDISTKNATSPNKSAIPTSLPRERSMAKRKGLQSDKLSPPSSSPPSTTMTTAVARPNTHSSAVQIPVARSKYDSINAHRPRQHQHAHQHAHRKHSSPTRSYRDVHSPDAIPPSVAALLAVTSIPPPSRRRRSSQQRQSRDSSRDSHMTVDSIVRRSQVSEKELSQELSEEFGRDLSDLSLSSYDRSPMDVLLSPPEELDELDQDEASVNSDSAFTSAFSTRAASFESVPSLGDSFGTSLVTSIDSPVTPRGRKARPPRRSLEPVSSPPGQHLDHPLSSKSNLEVDQLDFRVFDAKPMAAAQKQSTGLMPLKSVFKSNLTASLRALRSAARTLSSFTATSIPPDDFLTRSILTIDPRVPFTDERMPPVLEEEPSEAMRRYLNPTSSLQPESRIRSPVRSYTASIQMQTYKVQRSKSTPAAGRAASQTSNSNKSPPALVFPPGPRQREMRENSDFIRIAVLEHLMRKRGKLDDQREGHARWLLPPRKSTSRPYEIGPDGIPTRWASIPQDVI</sequence>
<proteinExistence type="predicted"/>
<protein>
    <submittedName>
        <fullName evidence="1">Uncharacterized protein</fullName>
    </submittedName>
</protein>
<organism evidence="1 2">
    <name type="scientific">Hypoxylon rubiginosum</name>
    <dbReference type="NCBI Taxonomy" id="110542"/>
    <lineage>
        <taxon>Eukaryota</taxon>
        <taxon>Fungi</taxon>
        <taxon>Dikarya</taxon>
        <taxon>Ascomycota</taxon>
        <taxon>Pezizomycotina</taxon>
        <taxon>Sordariomycetes</taxon>
        <taxon>Xylariomycetidae</taxon>
        <taxon>Xylariales</taxon>
        <taxon>Hypoxylaceae</taxon>
        <taxon>Hypoxylon</taxon>
    </lineage>
</organism>
<evidence type="ECO:0000313" key="2">
    <source>
        <dbReference type="Proteomes" id="UP001497680"/>
    </source>
</evidence>
<reference evidence="1 2" key="1">
    <citation type="journal article" date="2022" name="New Phytol.">
        <title>Ecological generalism drives hyperdiversity of secondary metabolite gene clusters in xylarialean endophytes.</title>
        <authorList>
            <person name="Franco M.E.E."/>
            <person name="Wisecaver J.H."/>
            <person name="Arnold A.E."/>
            <person name="Ju Y.M."/>
            <person name="Slot J.C."/>
            <person name="Ahrendt S."/>
            <person name="Moore L.P."/>
            <person name="Eastman K.E."/>
            <person name="Scott K."/>
            <person name="Konkel Z."/>
            <person name="Mondo S.J."/>
            <person name="Kuo A."/>
            <person name="Hayes R.D."/>
            <person name="Haridas S."/>
            <person name="Andreopoulos B."/>
            <person name="Riley R."/>
            <person name="LaButti K."/>
            <person name="Pangilinan J."/>
            <person name="Lipzen A."/>
            <person name="Amirebrahimi M."/>
            <person name="Yan J."/>
            <person name="Adam C."/>
            <person name="Keymanesh K."/>
            <person name="Ng V."/>
            <person name="Louie K."/>
            <person name="Northen T."/>
            <person name="Drula E."/>
            <person name="Henrissat B."/>
            <person name="Hsieh H.M."/>
            <person name="Youens-Clark K."/>
            <person name="Lutzoni F."/>
            <person name="Miadlikowska J."/>
            <person name="Eastwood D.C."/>
            <person name="Hamelin R.C."/>
            <person name="Grigoriev I.V."/>
            <person name="U'Ren J.M."/>
        </authorList>
    </citation>
    <scope>NUCLEOTIDE SEQUENCE [LARGE SCALE GENOMIC DNA]</scope>
    <source>
        <strain evidence="1 2">ER1909</strain>
    </source>
</reference>
<dbReference type="EMBL" id="MU394283">
    <property type="protein sequence ID" value="KAI6092411.1"/>
    <property type="molecule type" value="Genomic_DNA"/>
</dbReference>
<dbReference type="Proteomes" id="UP001497680">
    <property type="component" value="Unassembled WGS sequence"/>
</dbReference>
<keyword evidence="2" id="KW-1185">Reference proteome</keyword>
<gene>
    <name evidence="1" type="ORF">F4821DRAFT_134501</name>
</gene>
<name>A0ACC0DI28_9PEZI</name>
<evidence type="ECO:0000313" key="1">
    <source>
        <dbReference type="EMBL" id="KAI6092411.1"/>
    </source>
</evidence>
<accession>A0ACC0DI28</accession>